<dbReference type="PANTHER" id="PTHR30383:SF24">
    <property type="entry name" value="THIOESTERASE 1_PROTEASE 1_LYSOPHOSPHOLIPASE L1"/>
    <property type="match status" value="1"/>
</dbReference>
<gene>
    <name evidence="3" type="ORF">C7389_10182</name>
</gene>
<dbReference type="SUPFAM" id="SSF52266">
    <property type="entry name" value="SGNH hydrolase"/>
    <property type="match status" value="1"/>
</dbReference>
<dbReference type="InterPro" id="IPR036514">
    <property type="entry name" value="SGNH_hydro_sf"/>
</dbReference>
<dbReference type="EMBL" id="SNVV01000001">
    <property type="protein sequence ID" value="TDN56703.1"/>
    <property type="molecule type" value="Genomic_DNA"/>
</dbReference>
<dbReference type="PROSITE" id="PS51257">
    <property type="entry name" value="PROKAR_LIPOPROTEIN"/>
    <property type="match status" value="1"/>
</dbReference>
<dbReference type="GO" id="GO:0004622">
    <property type="term" value="F:phosphatidylcholine lysophospholipase activity"/>
    <property type="evidence" value="ECO:0007669"/>
    <property type="project" value="TreeGrafter"/>
</dbReference>
<evidence type="ECO:0000256" key="1">
    <source>
        <dbReference type="SAM" id="SignalP"/>
    </source>
</evidence>
<organism evidence="3 4">
    <name type="scientific">Azoarcus indigens</name>
    <dbReference type="NCBI Taxonomy" id="29545"/>
    <lineage>
        <taxon>Bacteria</taxon>
        <taxon>Pseudomonadati</taxon>
        <taxon>Pseudomonadota</taxon>
        <taxon>Betaproteobacteria</taxon>
        <taxon>Rhodocyclales</taxon>
        <taxon>Zoogloeaceae</taxon>
        <taxon>Azoarcus</taxon>
    </lineage>
</organism>
<feature type="domain" description="SGNH hydrolase-type esterase" evidence="2">
    <location>
        <begin position="35"/>
        <end position="192"/>
    </location>
</feature>
<protein>
    <submittedName>
        <fullName evidence="3">Acyl-CoA hydrolase</fullName>
    </submittedName>
</protein>
<proteinExistence type="predicted"/>
<evidence type="ECO:0000313" key="3">
    <source>
        <dbReference type="EMBL" id="TDN56703.1"/>
    </source>
</evidence>
<dbReference type="Pfam" id="PF13472">
    <property type="entry name" value="Lipase_GDSL_2"/>
    <property type="match status" value="1"/>
</dbReference>
<keyword evidence="1" id="KW-0732">Signal</keyword>
<reference evidence="3 4" key="1">
    <citation type="submission" date="2019-03" db="EMBL/GenBank/DDBJ databases">
        <title>Genomic Encyclopedia of Type Strains, Phase IV (KMG-IV): sequencing the most valuable type-strain genomes for metagenomic binning, comparative biology and taxonomic classification.</title>
        <authorList>
            <person name="Goeker M."/>
        </authorList>
    </citation>
    <scope>NUCLEOTIDE SEQUENCE [LARGE SCALE GENOMIC DNA]</scope>
    <source>
        <strain evidence="3 4">DSM 12121</strain>
    </source>
</reference>
<dbReference type="Gene3D" id="3.40.50.1110">
    <property type="entry name" value="SGNH hydrolase"/>
    <property type="match status" value="1"/>
</dbReference>
<dbReference type="RefSeq" id="WP_133587258.1">
    <property type="nucleotide sequence ID" value="NZ_SNVV01000001.1"/>
</dbReference>
<dbReference type="Proteomes" id="UP000295129">
    <property type="component" value="Unassembled WGS sequence"/>
</dbReference>
<evidence type="ECO:0000259" key="2">
    <source>
        <dbReference type="Pfam" id="PF13472"/>
    </source>
</evidence>
<accession>A0A4R6EFW5</accession>
<dbReference type="AlphaFoldDB" id="A0A4R6EFW5"/>
<dbReference type="InterPro" id="IPR051532">
    <property type="entry name" value="Ester_Hydrolysis_Enzymes"/>
</dbReference>
<keyword evidence="3" id="KW-0378">Hydrolase</keyword>
<keyword evidence="4" id="KW-1185">Reference proteome</keyword>
<evidence type="ECO:0000313" key="4">
    <source>
        <dbReference type="Proteomes" id="UP000295129"/>
    </source>
</evidence>
<feature type="chain" id="PRO_5020609988" evidence="1">
    <location>
        <begin position="19"/>
        <end position="213"/>
    </location>
</feature>
<name>A0A4R6EFW5_9RHOO</name>
<feature type="signal peptide" evidence="1">
    <location>
        <begin position="1"/>
        <end position="18"/>
    </location>
</feature>
<dbReference type="InterPro" id="IPR013830">
    <property type="entry name" value="SGNH_hydro"/>
</dbReference>
<sequence length="213" mass="22517">MLRRLLALAACLLLIACGKESPRFEALPPGTAVMAFGDSVTWGTGANRGEDYPSQLAALTGWSVINAGIPGDMAQTAKQRIAADLGSHQPRLVLIELGGNDFLRRRPHAEVAEDLRTLIQAVRAAGATPVLIAVPAASPLAAAAGSLTDADLFRQLAEQEKVPLIESIFSQVLSDPALRTDPIHPNAEGYRRLAEGVATALHRFGFAAEAQTH</sequence>
<dbReference type="OrthoDB" id="9786188at2"/>
<dbReference type="PANTHER" id="PTHR30383">
    <property type="entry name" value="THIOESTERASE 1/PROTEASE 1/LYSOPHOSPHOLIPASE L1"/>
    <property type="match status" value="1"/>
</dbReference>
<comment type="caution">
    <text evidence="3">The sequence shown here is derived from an EMBL/GenBank/DDBJ whole genome shotgun (WGS) entry which is preliminary data.</text>
</comment>